<dbReference type="PANTHER" id="PTHR44591">
    <property type="entry name" value="STRESS RESPONSE REGULATOR PROTEIN 1"/>
    <property type="match status" value="1"/>
</dbReference>
<dbReference type="SUPFAM" id="SSF53649">
    <property type="entry name" value="Alkaline phosphatase-like"/>
    <property type="match status" value="1"/>
</dbReference>
<dbReference type="InterPro" id="IPR011006">
    <property type="entry name" value="CheY-like_superfamily"/>
</dbReference>
<dbReference type="PROSITE" id="PS50110">
    <property type="entry name" value="RESPONSE_REGULATORY"/>
    <property type="match status" value="1"/>
</dbReference>
<dbReference type="CDD" id="cd00156">
    <property type="entry name" value="REC"/>
    <property type="match status" value="1"/>
</dbReference>
<keyword evidence="1 2" id="KW-0597">Phosphoprotein</keyword>
<dbReference type="Gene3D" id="3.40.50.2300">
    <property type="match status" value="1"/>
</dbReference>
<gene>
    <name evidence="4" type="ORF">BD94_2859</name>
</gene>
<name>A0A077EKB8_9FLAO</name>
<organism evidence="4 5">
    <name type="scientific">Elizabethkingia anophelis NUHP1</name>
    <dbReference type="NCBI Taxonomy" id="1338011"/>
    <lineage>
        <taxon>Bacteria</taxon>
        <taxon>Pseudomonadati</taxon>
        <taxon>Bacteroidota</taxon>
        <taxon>Flavobacteriia</taxon>
        <taxon>Flavobacteriales</taxon>
        <taxon>Weeksellaceae</taxon>
        <taxon>Elizabethkingia</taxon>
    </lineage>
</organism>
<dbReference type="eggNOG" id="COG2204">
    <property type="taxonomic scope" value="Bacteria"/>
</dbReference>
<accession>A0A077EKB8</accession>
<dbReference type="Pfam" id="PF00072">
    <property type="entry name" value="Response_reg"/>
    <property type="match status" value="1"/>
</dbReference>
<evidence type="ECO:0000256" key="1">
    <source>
        <dbReference type="ARBA" id="ARBA00022553"/>
    </source>
</evidence>
<evidence type="ECO:0000313" key="5">
    <source>
        <dbReference type="Proteomes" id="UP000028933"/>
    </source>
</evidence>
<dbReference type="Pfam" id="PF08665">
    <property type="entry name" value="PglZ"/>
    <property type="match status" value="1"/>
</dbReference>
<dbReference type="KEGG" id="eao:BD94_2859"/>
<evidence type="ECO:0000259" key="3">
    <source>
        <dbReference type="PROSITE" id="PS50110"/>
    </source>
</evidence>
<dbReference type="AlphaFoldDB" id="A0A077EKB8"/>
<dbReference type="SMART" id="SM00448">
    <property type="entry name" value="REC"/>
    <property type="match status" value="1"/>
</dbReference>
<evidence type="ECO:0000313" key="4">
    <source>
        <dbReference type="EMBL" id="AIL46634.1"/>
    </source>
</evidence>
<feature type="modified residue" description="4-aspartylphosphate" evidence="2">
    <location>
        <position position="53"/>
    </location>
</feature>
<dbReference type="SUPFAM" id="SSF52172">
    <property type="entry name" value="CheY-like"/>
    <property type="match status" value="1"/>
</dbReference>
<protein>
    <submittedName>
        <fullName evidence="4">Response regulator</fullName>
    </submittedName>
</protein>
<proteinExistence type="predicted"/>
<dbReference type="HOGENOM" id="CLU_527616_0_0_10"/>
<dbReference type="STRING" id="1338011.BD94_2859"/>
<dbReference type="Gene3D" id="3.40.720.10">
    <property type="entry name" value="Alkaline Phosphatase, subunit A"/>
    <property type="match status" value="1"/>
</dbReference>
<dbReference type="InterPro" id="IPR050595">
    <property type="entry name" value="Bact_response_regulator"/>
</dbReference>
<dbReference type="Proteomes" id="UP000028933">
    <property type="component" value="Chromosome"/>
</dbReference>
<reference evidence="4" key="1">
    <citation type="journal article" date="2013" name="Lancet">
        <title>First case of E anophelis outbreak in an intensive-care unit.</title>
        <authorList>
            <person name="Teo J."/>
            <person name="Tan S.Y."/>
            <person name="Tay M."/>
            <person name="Ding Y."/>
            <person name="Kjelleberg S."/>
            <person name="Givskov M."/>
            <person name="Lin R.T."/>
            <person name="Yang L."/>
        </authorList>
    </citation>
    <scope>NUCLEOTIDE SEQUENCE [LARGE SCALE GENOMIC DNA]</scope>
    <source>
        <strain evidence="4">NUHP1</strain>
    </source>
</reference>
<dbReference type="PANTHER" id="PTHR44591:SF3">
    <property type="entry name" value="RESPONSE REGULATORY DOMAIN-CONTAINING PROTEIN"/>
    <property type="match status" value="1"/>
</dbReference>
<evidence type="ECO:0000256" key="2">
    <source>
        <dbReference type="PROSITE-ProRule" id="PRU00169"/>
    </source>
</evidence>
<reference evidence="4" key="2">
    <citation type="journal article" date="2015" name="Genome Biol. Evol.">
        <title>Complete Genome Sequence and Transcriptomic Analysis of the Novel Pathogen Elizabethkingia anophelis in Response to Oxidative Stress.</title>
        <authorList>
            <person name="Li Y."/>
            <person name="Liu Y."/>
            <person name="Chew S.C."/>
            <person name="Tay M."/>
            <person name="Salido M.M."/>
            <person name="Teo J."/>
            <person name="Lauro F.M."/>
            <person name="Givskov M."/>
            <person name="Yang L."/>
        </authorList>
    </citation>
    <scope>NUCLEOTIDE SEQUENCE</scope>
    <source>
        <strain evidence="4">NUHP1</strain>
    </source>
</reference>
<dbReference type="InterPro" id="IPR017850">
    <property type="entry name" value="Alkaline_phosphatase_core_sf"/>
</dbReference>
<dbReference type="RefSeq" id="WP_021348003.1">
    <property type="nucleotide sequence ID" value="NZ_CP007547.1"/>
</dbReference>
<dbReference type="GO" id="GO:0000160">
    <property type="term" value="P:phosphorelay signal transduction system"/>
    <property type="evidence" value="ECO:0007669"/>
    <property type="project" value="InterPro"/>
</dbReference>
<sequence>MSGKILWIDDEIDLLKPHMVFLEAKGYALTPVNNVNEALEILEKEKYQLVLIDENMPGISGLEAIPMIKNIDSTIKIVMVTKSEEEHLMEQAIGSQISDYILKPVNPNQILLSLKKNLQSEDLVEQKTILEYQQEFRNLSMELSYLNSFQDWAEYYKKILNWEIKFDKVLNNEFSDLLLSQKEEANIQFAKFIENNYADWLNSNEKPLMSHTLFKEKVKPEVEKDKVLLLMIDNLRYDQWKVIEPLFTRFYNKTSEDYYFSILPTATQYARNSFFAGLLPSEIEKRFPEYWFNDNEEGNKNEHERDFLEDQMKRLGLSGKHLKYLKILNADFERKIYEDFNQHKNNDLLVIVYNFIDILSHAKTDNVIVDQLIRDDKTFRSLTEHWFENSSLMKIIRLAAENKFKLVITTDHGTIYVKKPSKVIGDRETSTNIRYKTGKSLTYEDKDVWAIDFPEKLFLPKGNLSSKYIFAKNNTFLAYPKNYNHFVNYYKDTYQHGGISLEEVIIPIAILEPK</sequence>
<dbReference type="InterPro" id="IPR001789">
    <property type="entry name" value="Sig_transdc_resp-reg_receiver"/>
</dbReference>
<feature type="domain" description="Response regulatory" evidence="3">
    <location>
        <begin position="4"/>
        <end position="118"/>
    </location>
</feature>
<dbReference type="EMBL" id="CP007547">
    <property type="protein sequence ID" value="AIL46634.1"/>
    <property type="molecule type" value="Genomic_DNA"/>
</dbReference>